<dbReference type="PROSITE" id="PS51257">
    <property type="entry name" value="PROKAR_LIPOPROTEIN"/>
    <property type="match status" value="1"/>
</dbReference>
<evidence type="ECO:0000313" key="6">
    <source>
        <dbReference type="Proteomes" id="UP000271974"/>
    </source>
</evidence>
<evidence type="ECO:0000259" key="4">
    <source>
        <dbReference type="Pfam" id="PF23283"/>
    </source>
</evidence>
<dbReference type="AlphaFoldDB" id="A0A3S1C4W8"/>
<organism evidence="5 6">
    <name type="scientific">Elysia chlorotica</name>
    <name type="common">Eastern emerald elysia</name>
    <name type="synonym">Sea slug</name>
    <dbReference type="NCBI Taxonomy" id="188477"/>
    <lineage>
        <taxon>Eukaryota</taxon>
        <taxon>Metazoa</taxon>
        <taxon>Spiralia</taxon>
        <taxon>Lophotrochozoa</taxon>
        <taxon>Mollusca</taxon>
        <taxon>Gastropoda</taxon>
        <taxon>Heterobranchia</taxon>
        <taxon>Euthyneura</taxon>
        <taxon>Panpulmonata</taxon>
        <taxon>Sacoglossa</taxon>
        <taxon>Placobranchoidea</taxon>
        <taxon>Plakobranchidae</taxon>
        <taxon>Elysia</taxon>
    </lineage>
</organism>
<dbReference type="EMBL" id="RQTK01000261">
    <property type="protein sequence ID" value="RUS83032.1"/>
    <property type="molecule type" value="Genomic_DNA"/>
</dbReference>
<dbReference type="Proteomes" id="UP000271974">
    <property type="component" value="Unassembled WGS sequence"/>
</dbReference>
<keyword evidence="1 3" id="KW-0732">Signal</keyword>
<protein>
    <recommendedName>
        <fullName evidence="4">UMOD/GP2/OIT3-like D8C domain-containing protein</fullName>
    </recommendedName>
</protein>
<evidence type="ECO:0000256" key="1">
    <source>
        <dbReference type="ARBA" id="ARBA00022729"/>
    </source>
</evidence>
<feature type="non-terminal residue" evidence="5">
    <location>
        <position position="160"/>
    </location>
</feature>
<keyword evidence="6" id="KW-1185">Reference proteome</keyword>
<dbReference type="OrthoDB" id="10043005at2759"/>
<evidence type="ECO:0000313" key="5">
    <source>
        <dbReference type="EMBL" id="RUS83032.1"/>
    </source>
</evidence>
<dbReference type="Pfam" id="PF23283">
    <property type="entry name" value="D8C_UMOD"/>
    <property type="match status" value="1"/>
</dbReference>
<keyword evidence="2" id="KW-1015">Disulfide bond</keyword>
<name>A0A3S1C4W8_ELYCH</name>
<dbReference type="InterPro" id="IPR057774">
    <property type="entry name" value="D8C_UMOD/GP2/OIT3-like"/>
</dbReference>
<sequence>MERSAWMCLGLLVWVSSCCLAAEFDPCPSVNHMVLSNVKRSAGYQTQASDRPLCDTQLVQGWYRFQSGAGGEMPNTCPDRLRCGTVAPVWMNGKVPSATDGITTARACANFNDTSGPRCCQRSIDILVKNCTGFLVYYLKPTPTCSIAYCAGDRAPCPAG</sequence>
<dbReference type="PANTHER" id="PTHR36191">
    <property type="entry name" value="ENDO/EXONUCLEASE/PHOSPHATASE DOMAIN-CONTAINING PROTEIN-RELATED"/>
    <property type="match status" value="1"/>
</dbReference>
<evidence type="ECO:0000256" key="3">
    <source>
        <dbReference type="SAM" id="SignalP"/>
    </source>
</evidence>
<dbReference type="PANTHER" id="PTHR36191:SF4">
    <property type="entry name" value="VWFD DOMAIN-CONTAINING PROTEIN"/>
    <property type="match status" value="1"/>
</dbReference>
<feature type="signal peptide" evidence="3">
    <location>
        <begin position="1"/>
        <end position="21"/>
    </location>
</feature>
<gene>
    <name evidence="5" type="ORF">EGW08_009220</name>
</gene>
<evidence type="ECO:0000256" key="2">
    <source>
        <dbReference type="ARBA" id="ARBA00023157"/>
    </source>
</evidence>
<comment type="caution">
    <text evidence="5">The sequence shown here is derived from an EMBL/GenBank/DDBJ whole genome shotgun (WGS) entry which is preliminary data.</text>
</comment>
<accession>A0A3S1C4W8</accession>
<proteinExistence type="predicted"/>
<feature type="domain" description="UMOD/GP2/OIT3-like D8C" evidence="4">
    <location>
        <begin position="65"/>
        <end position="151"/>
    </location>
</feature>
<reference evidence="5 6" key="1">
    <citation type="submission" date="2019-01" db="EMBL/GenBank/DDBJ databases">
        <title>A draft genome assembly of the solar-powered sea slug Elysia chlorotica.</title>
        <authorList>
            <person name="Cai H."/>
            <person name="Li Q."/>
            <person name="Fang X."/>
            <person name="Li J."/>
            <person name="Curtis N.E."/>
            <person name="Altenburger A."/>
            <person name="Shibata T."/>
            <person name="Feng M."/>
            <person name="Maeda T."/>
            <person name="Schwartz J.A."/>
            <person name="Shigenobu S."/>
            <person name="Lundholm N."/>
            <person name="Nishiyama T."/>
            <person name="Yang H."/>
            <person name="Hasebe M."/>
            <person name="Li S."/>
            <person name="Pierce S.K."/>
            <person name="Wang J."/>
        </authorList>
    </citation>
    <scope>NUCLEOTIDE SEQUENCE [LARGE SCALE GENOMIC DNA]</scope>
    <source>
        <strain evidence="5">EC2010</strain>
        <tissue evidence="5">Whole organism of an adult</tissue>
    </source>
</reference>
<feature type="chain" id="PRO_5018656904" description="UMOD/GP2/OIT3-like D8C domain-containing protein" evidence="3">
    <location>
        <begin position="22"/>
        <end position="160"/>
    </location>
</feature>
<dbReference type="STRING" id="188477.A0A3S1C4W8"/>